<feature type="transmembrane region" description="Helical" evidence="1">
    <location>
        <begin position="57"/>
        <end position="75"/>
    </location>
</feature>
<gene>
    <name evidence="2" type="ORF">HV823_06405</name>
</gene>
<keyword evidence="1" id="KW-0812">Transmembrane</keyword>
<dbReference type="EMBL" id="JABXYK010000003">
    <property type="protein sequence ID" value="NVP54882.1"/>
    <property type="molecule type" value="Genomic_DNA"/>
</dbReference>
<evidence type="ECO:0000313" key="3">
    <source>
        <dbReference type="Proteomes" id="UP000659172"/>
    </source>
</evidence>
<proteinExistence type="predicted"/>
<keyword evidence="1" id="KW-0472">Membrane</keyword>
<comment type="caution">
    <text evidence="2">The sequence shown here is derived from an EMBL/GenBank/DDBJ whole genome shotgun (WGS) entry which is preliminary data.</text>
</comment>
<dbReference type="RefSeq" id="WP_176948902.1">
    <property type="nucleotide sequence ID" value="NZ_JABXYK010000003.1"/>
</dbReference>
<accession>A0ABX2QAW5</accession>
<reference evidence="2 3" key="1">
    <citation type="submission" date="2020-06" db="EMBL/GenBank/DDBJ databases">
        <title>Rhizobium sp.nov. isolated from the tomato plant.</title>
        <authorList>
            <person name="Thin K.K."/>
            <person name="Zhang X."/>
            <person name="He S."/>
        </authorList>
    </citation>
    <scope>NUCLEOTIDE SEQUENCE [LARGE SCALE GENOMIC DNA]</scope>
    <source>
        <strain evidence="2 3">DBTS2</strain>
    </source>
</reference>
<sequence length="76" mass="8985">MTTPQPDRETYREEREGWQRELAHIYRERDMKDDYEAFIKPKTKEEVRAHQAELRGLMLLTAVVVGITGVAIVILW</sequence>
<name>A0ABX2QAW5_9HYPH</name>
<keyword evidence="3" id="KW-1185">Reference proteome</keyword>
<evidence type="ECO:0000256" key="1">
    <source>
        <dbReference type="SAM" id="Phobius"/>
    </source>
</evidence>
<keyword evidence="1" id="KW-1133">Transmembrane helix</keyword>
<protein>
    <submittedName>
        <fullName evidence="2">Uncharacterized protein</fullName>
    </submittedName>
</protein>
<evidence type="ECO:0000313" key="2">
    <source>
        <dbReference type="EMBL" id="NVP54882.1"/>
    </source>
</evidence>
<dbReference type="Proteomes" id="UP000659172">
    <property type="component" value="Unassembled WGS sequence"/>
</dbReference>
<organism evidence="2 3">
    <name type="scientific">Mycoplana rhizolycopersici</name>
    <dbReference type="NCBI Taxonomy" id="2746702"/>
    <lineage>
        <taxon>Bacteria</taxon>
        <taxon>Pseudomonadati</taxon>
        <taxon>Pseudomonadota</taxon>
        <taxon>Alphaproteobacteria</taxon>
        <taxon>Hyphomicrobiales</taxon>
        <taxon>Rhizobiaceae</taxon>
        <taxon>Mycoplana</taxon>
    </lineage>
</organism>